<gene>
    <name evidence="2" type="ORF">PG994_004553</name>
</gene>
<feature type="coiled-coil region" evidence="1">
    <location>
        <begin position="88"/>
        <end position="132"/>
    </location>
</feature>
<organism evidence="2 3">
    <name type="scientific">Apiospora phragmitis</name>
    <dbReference type="NCBI Taxonomy" id="2905665"/>
    <lineage>
        <taxon>Eukaryota</taxon>
        <taxon>Fungi</taxon>
        <taxon>Dikarya</taxon>
        <taxon>Ascomycota</taxon>
        <taxon>Pezizomycotina</taxon>
        <taxon>Sordariomycetes</taxon>
        <taxon>Xylariomycetidae</taxon>
        <taxon>Amphisphaeriales</taxon>
        <taxon>Apiosporaceae</taxon>
        <taxon>Apiospora</taxon>
    </lineage>
</organism>
<evidence type="ECO:0000256" key="1">
    <source>
        <dbReference type="SAM" id="Coils"/>
    </source>
</evidence>
<evidence type="ECO:0000313" key="3">
    <source>
        <dbReference type="Proteomes" id="UP001480595"/>
    </source>
</evidence>
<protein>
    <submittedName>
        <fullName evidence="2">Uncharacterized protein</fullName>
    </submittedName>
</protein>
<name>A0ABR1VUS8_9PEZI</name>
<keyword evidence="3" id="KW-1185">Reference proteome</keyword>
<evidence type="ECO:0000313" key="2">
    <source>
        <dbReference type="EMBL" id="KAK8073654.1"/>
    </source>
</evidence>
<keyword evidence="1" id="KW-0175">Coiled coil</keyword>
<accession>A0ABR1VUS8</accession>
<dbReference type="GeneID" id="92089025"/>
<comment type="caution">
    <text evidence="2">The sequence shown here is derived from an EMBL/GenBank/DDBJ whole genome shotgun (WGS) entry which is preliminary data.</text>
</comment>
<dbReference type="EMBL" id="JAQQWL010000005">
    <property type="protein sequence ID" value="KAK8073654.1"/>
    <property type="molecule type" value="Genomic_DNA"/>
</dbReference>
<dbReference type="RefSeq" id="XP_066718129.1">
    <property type="nucleotide sequence ID" value="XM_066855962.1"/>
</dbReference>
<proteinExistence type="predicted"/>
<sequence length="361" mass="41141">MSQHPHNQHEAAGHPGVWVTRENQHQPGRALVYLSSFLPQGQNTMPQPTDQALLQRILQQQSQMLEEMRSMRRDVNDIQEGNNRCEQKHTVSEENETLRLENHDLQNECEKLRQLNQQLQHKNGEYADLLIKSPGDHVMDQDVITRFKDLRNAIYGAVTEVWAPKLKEMLPPVQASHKSILHDLVGSGPYNVARSQNHICKIVLETLIKHIFGRPIFGHYHTQGPATDFLRQLEQYFIDTVPHAMKGLWRKLGPVTHEDARVDGLAKDRVRQICGDAFELKLLMRKAEDRFEVRDFPGQPMTGVADFVVKFGEEPCDAGDLPETVAFSKFGALLKYPIGEGHKNPILLEKAHAVVYAKTPK</sequence>
<dbReference type="Proteomes" id="UP001480595">
    <property type="component" value="Unassembled WGS sequence"/>
</dbReference>
<reference evidence="2 3" key="1">
    <citation type="submission" date="2023-01" db="EMBL/GenBank/DDBJ databases">
        <title>Analysis of 21 Apiospora genomes using comparative genomics revels a genus with tremendous synthesis potential of carbohydrate active enzymes and secondary metabolites.</title>
        <authorList>
            <person name="Sorensen T."/>
        </authorList>
    </citation>
    <scope>NUCLEOTIDE SEQUENCE [LARGE SCALE GENOMIC DNA]</scope>
    <source>
        <strain evidence="2 3">CBS 135458</strain>
    </source>
</reference>